<sequence length="129" mass="14257">MAVLPLRLRTGPHFFADRAPTQVHGEMHERFRVIPFRRLDGLTTPLAAPARQRGLRLLRHARREMSVSLKSAKQGGGVTSGQAHIGRENEDAIVKHSALLDLSADATRILTTMRAAVGLIKEGVYRTET</sequence>
<dbReference type="PATRIC" id="fig|573737.6.peg.5497"/>
<dbReference type="EMBL" id="CP011518">
    <property type="protein sequence ID" value="AKK24681.1"/>
    <property type="molecule type" value="Genomic_DNA"/>
</dbReference>
<reference evidence="1" key="1">
    <citation type="submission" date="2016-06" db="EMBL/GenBank/DDBJ databases">
        <title>Pandoraea oxalativorans DSM 23570 Genome Sequencing.</title>
        <authorList>
            <person name="Ee R."/>
            <person name="Lim Y.-L."/>
            <person name="Yong D."/>
            <person name="Yin W.-F."/>
            <person name="Chan K.-G."/>
        </authorList>
    </citation>
    <scope>NUCLEOTIDE SEQUENCE</scope>
    <source>
        <strain evidence="1">DSM 23570</strain>
        <plasmid evidence="1">pPO70-1</plasmid>
    </source>
</reference>
<organism evidence="1 2">
    <name type="scientific">Pandoraea oxalativorans</name>
    <dbReference type="NCBI Taxonomy" id="573737"/>
    <lineage>
        <taxon>Bacteria</taxon>
        <taxon>Pseudomonadati</taxon>
        <taxon>Pseudomonadota</taxon>
        <taxon>Betaproteobacteria</taxon>
        <taxon>Burkholderiales</taxon>
        <taxon>Burkholderiaceae</taxon>
        <taxon>Pandoraea</taxon>
    </lineage>
</organism>
<dbReference type="AlphaFoldDB" id="A0A0G3IFI7"/>
<gene>
    <name evidence="1" type="ORF">MB84_28025</name>
</gene>
<evidence type="ECO:0000313" key="1">
    <source>
        <dbReference type="EMBL" id="AKK24681.1"/>
    </source>
</evidence>
<keyword evidence="2" id="KW-1185">Reference proteome</keyword>
<geneLocation type="plasmid" evidence="1 2">
    <name>pPO70-1</name>
</geneLocation>
<protein>
    <submittedName>
        <fullName evidence="1">Uncharacterized protein</fullName>
    </submittedName>
</protein>
<accession>A0A0G3IFI7</accession>
<dbReference type="Proteomes" id="UP000035050">
    <property type="component" value="Plasmid pPO70-1"/>
</dbReference>
<keyword evidence="1" id="KW-0614">Plasmid</keyword>
<evidence type="ECO:0000313" key="2">
    <source>
        <dbReference type="Proteomes" id="UP000035050"/>
    </source>
</evidence>
<dbReference type="KEGG" id="pox:MB84_28025"/>
<proteinExistence type="predicted"/>
<name>A0A0G3IFI7_9BURK</name>